<keyword evidence="4 10" id="KW-0808">Transferase</keyword>
<dbReference type="CDD" id="cd02440">
    <property type="entry name" value="AdoMet_MTases"/>
    <property type="match status" value="1"/>
</dbReference>
<sequence>MSANFQQLANFIWSVADLLRGPYRPPQYERVMLPLTVLRRFDAVLAPSKEAVLERYEQLKAKNIPNIDAILNNLAKDEDGTPLGFHNHSQLDFQKLKGDPDNIGRHLEDYIVGFSDNVRKIFERFEFDKEIEKLEESNRLYQVVSQFAEIDLHPRRVDNITMGLVFEDLIRRFNEAANETAGDHFTPREVIQLMVNLLLEPDTSVLTQAGVIVTICDPACGTGGMLAEAQNWIRAHNEQATVKVFGQDYNPRSYAVAASDLLIKGHKDGQVVLGNTLTDDPFPGHRFDYLLANPPFGVDWKAEKKIIDGWPNFRGYSGKLPRINDGALLFLLYMMSKFQDYKPGDRTKPGSRTAIVFNGSPLFTGGAGSGESEIRRWIIERDQLEAIVALPEQMFYNTGIGTFIWVVTNRKAAHRQGKIQLIDARERYSPMKRSLGDKRRYLDQAALDALTREHGALENSQTSRVFDNTDFGYRRITVLRPLRLRFQITDEARERFLNTCPELFDALQAVQDELGIEPLLDWNQIWATVQQVFKTLSDDMEGWAKGAKGTAQKKIFRDCFTVVDAEAAPVIAKQHKPEPLDSDALFPGQTLPADITKNDLQALLGLYKLPSPTRRKGAGGEGMIVEYEPDPTLKDAENIPLKEDIVSYFLREVRPYVTDAWIDRETLDDQDGGIGKVGYEINFNRVFFQYQPPRPLHEIDAELAEVEKRILSLLSEVTE</sequence>
<dbReference type="GO" id="GO:0003677">
    <property type="term" value="F:DNA binding"/>
    <property type="evidence" value="ECO:0007669"/>
    <property type="project" value="InterPro"/>
</dbReference>
<dbReference type="EMBL" id="BLJP01000007">
    <property type="protein sequence ID" value="GFE93826.1"/>
    <property type="molecule type" value="Genomic_DNA"/>
</dbReference>
<name>A0A6V8IB42_9PROT</name>
<dbReference type="GO" id="GO:0008170">
    <property type="term" value="F:N-methyltransferase activity"/>
    <property type="evidence" value="ECO:0007669"/>
    <property type="project" value="InterPro"/>
</dbReference>
<comment type="caution">
    <text evidence="10">The sequence shown here is derived from an EMBL/GenBank/DDBJ whole genome shotgun (WGS) entry which is preliminary data.</text>
</comment>
<evidence type="ECO:0000256" key="1">
    <source>
        <dbReference type="ARBA" id="ARBA00006594"/>
    </source>
</evidence>
<keyword evidence="5" id="KW-0949">S-adenosyl-L-methionine</keyword>
<reference evidence="10 11" key="1">
    <citation type="journal article" date="2020" name="Cell Rep.">
        <title>Local necrotic cells trigger systemic immune activation via gut microbiome dysbiosis in Drosophila.</title>
        <authorList>
            <person name="Kosakamoto H."/>
            <person name="Yamauchi T."/>
            <person name="Akuzawa-Tokita Y."/>
            <person name="Nishimura K."/>
            <person name="Soga T."/>
            <person name="Murakami T."/>
            <person name="Mori H."/>
            <person name="Yamamoto K."/>
            <person name="Miyazaki R."/>
            <person name="Koto A."/>
            <person name="Miura M."/>
            <person name="Obata F."/>
        </authorList>
    </citation>
    <scope>NUCLEOTIDE SEQUENCE [LARGE SCALE GENOMIC DNA]</scope>
    <source>
        <strain evidence="10 11">Ai</strain>
    </source>
</reference>
<dbReference type="EC" id="2.1.1.72" evidence="2"/>
<dbReference type="GO" id="GO:0009307">
    <property type="term" value="P:DNA restriction-modification system"/>
    <property type="evidence" value="ECO:0007669"/>
    <property type="project" value="UniProtKB-KW"/>
</dbReference>
<evidence type="ECO:0000256" key="3">
    <source>
        <dbReference type="ARBA" id="ARBA00022603"/>
    </source>
</evidence>
<evidence type="ECO:0000256" key="4">
    <source>
        <dbReference type="ARBA" id="ARBA00022679"/>
    </source>
</evidence>
<evidence type="ECO:0000259" key="9">
    <source>
        <dbReference type="Pfam" id="PF12161"/>
    </source>
</evidence>
<dbReference type="InterPro" id="IPR002052">
    <property type="entry name" value="DNA_methylase_N6_adenine_CS"/>
</dbReference>
<dbReference type="GO" id="GO:0032259">
    <property type="term" value="P:methylation"/>
    <property type="evidence" value="ECO:0007669"/>
    <property type="project" value="UniProtKB-KW"/>
</dbReference>
<evidence type="ECO:0000256" key="5">
    <source>
        <dbReference type="ARBA" id="ARBA00022691"/>
    </source>
</evidence>
<dbReference type="InterPro" id="IPR051537">
    <property type="entry name" value="DNA_Adenine_Mtase"/>
</dbReference>
<proteinExistence type="inferred from homology"/>
<dbReference type="GO" id="GO:0009007">
    <property type="term" value="F:site-specific DNA-methyltransferase (adenine-specific) activity"/>
    <property type="evidence" value="ECO:0007669"/>
    <property type="project" value="UniProtKB-EC"/>
</dbReference>
<evidence type="ECO:0000313" key="11">
    <source>
        <dbReference type="Proteomes" id="UP000548726"/>
    </source>
</evidence>
<dbReference type="InterPro" id="IPR029063">
    <property type="entry name" value="SAM-dependent_MTases_sf"/>
</dbReference>
<gene>
    <name evidence="10" type="ORF">DmAi_18850</name>
</gene>
<organism evidence="10 11">
    <name type="scientific">Acetobacter persici</name>
    <dbReference type="NCBI Taxonomy" id="1076596"/>
    <lineage>
        <taxon>Bacteria</taxon>
        <taxon>Pseudomonadati</taxon>
        <taxon>Pseudomonadota</taxon>
        <taxon>Alphaproteobacteria</taxon>
        <taxon>Acetobacterales</taxon>
        <taxon>Acetobacteraceae</taxon>
        <taxon>Acetobacter</taxon>
    </lineage>
</organism>
<evidence type="ECO:0000256" key="2">
    <source>
        <dbReference type="ARBA" id="ARBA00011900"/>
    </source>
</evidence>
<dbReference type="Gene3D" id="3.40.50.150">
    <property type="entry name" value="Vaccinia Virus protein VP39"/>
    <property type="match status" value="1"/>
</dbReference>
<keyword evidence="11" id="KW-1185">Reference proteome</keyword>
<dbReference type="InterPro" id="IPR003356">
    <property type="entry name" value="DNA_methylase_A-5"/>
</dbReference>
<accession>A0A6V8IB42</accession>
<dbReference type="Pfam" id="PF02384">
    <property type="entry name" value="N6_Mtase"/>
    <property type="match status" value="1"/>
</dbReference>
<dbReference type="AlphaFoldDB" id="A0A6V8IB42"/>
<feature type="domain" description="N6 adenine-specific DNA methyltransferase N-terminal" evidence="9">
    <location>
        <begin position="8"/>
        <end position="147"/>
    </location>
</feature>
<dbReference type="RefSeq" id="WP_086654429.1">
    <property type="nucleotide sequence ID" value="NZ_BLJP01000007.1"/>
</dbReference>
<dbReference type="PROSITE" id="PS00092">
    <property type="entry name" value="N6_MTASE"/>
    <property type="match status" value="1"/>
</dbReference>
<feature type="domain" description="DNA methylase adenine-specific" evidence="8">
    <location>
        <begin position="161"/>
        <end position="432"/>
    </location>
</feature>
<dbReference type="Pfam" id="PF12161">
    <property type="entry name" value="HsdM_N"/>
    <property type="match status" value="1"/>
</dbReference>
<comment type="similarity">
    <text evidence="1">Belongs to the N(4)/N(6)-methyltransferase family.</text>
</comment>
<dbReference type="InterPro" id="IPR022749">
    <property type="entry name" value="D12N6_MeTrfase_N"/>
</dbReference>
<keyword evidence="3 10" id="KW-0489">Methyltransferase</keyword>
<evidence type="ECO:0000256" key="6">
    <source>
        <dbReference type="ARBA" id="ARBA00022747"/>
    </source>
</evidence>
<dbReference type="OrthoDB" id="9806213at2"/>
<dbReference type="PANTHER" id="PTHR42933:SF3">
    <property type="entry name" value="TYPE I RESTRICTION ENZYME MJAVIII METHYLASE SUBUNIT"/>
    <property type="match status" value="1"/>
</dbReference>
<evidence type="ECO:0000313" key="10">
    <source>
        <dbReference type="EMBL" id="GFE93826.1"/>
    </source>
</evidence>
<dbReference type="PANTHER" id="PTHR42933">
    <property type="entry name" value="SLR6095 PROTEIN"/>
    <property type="match status" value="1"/>
</dbReference>
<protein>
    <recommendedName>
        <fullName evidence="2">site-specific DNA-methyltransferase (adenine-specific)</fullName>
        <ecNumber evidence="2">2.1.1.72</ecNumber>
    </recommendedName>
</protein>
<evidence type="ECO:0000259" key="8">
    <source>
        <dbReference type="Pfam" id="PF02384"/>
    </source>
</evidence>
<evidence type="ECO:0000256" key="7">
    <source>
        <dbReference type="ARBA" id="ARBA00047942"/>
    </source>
</evidence>
<dbReference type="SUPFAM" id="SSF53335">
    <property type="entry name" value="S-adenosyl-L-methionine-dependent methyltransferases"/>
    <property type="match status" value="1"/>
</dbReference>
<keyword evidence="6" id="KW-0680">Restriction system</keyword>
<comment type="catalytic activity">
    <reaction evidence="7">
        <text>a 2'-deoxyadenosine in DNA + S-adenosyl-L-methionine = an N(6)-methyl-2'-deoxyadenosine in DNA + S-adenosyl-L-homocysteine + H(+)</text>
        <dbReference type="Rhea" id="RHEA:15197"/>
        <dbReference type="Rhea" id="RHEA-COMP:12418"/>
        <dbReference type="Rhea" id="RHEA-COMP:12419"/>
        <dbReference type="ChEBI" id="CHEBI:15378"/>
        <dbReference type="ChEBI" id="CHEBI:57856"/>
        <dbReference type="ChEBI" id="CHEBI:59789"/>
        <dbReference type="ChEBI" id="CHEBI:90615"/>
        <dbReference type="ChEBI" id="CHEBI:90616"/>
        <dbReference type="EC" id="2.1.1.72"/>
    </reaction>
</comment>
<dbReference type="Proteomes" id="UP000548726">
    <property type="component" value="Unassembled WGS sequence"/>
</dbReference>
<dbReference type="PRINTS" id="PR00507">
    <property type="entry name" value="N12N6MTFRASE"/>
</dbReference>